<name>A0A517LEM7_9PEZI</name>
<dbReference type="Pfam" id="PF05995">
    <property type="entry name" value="CDO_I"/>
    <property type="match status" value="1"/>
</dbReference>
<keyword evidence="8 11" id="KW-0408">Iron</keyword>
<comment type="cofactor">
    <cofactor evidence="12">
        <name>Fe cation</name>
        <dbReference type="ChEBI" id="CHEBI:24875"/>
    </cofactor>
    <text evidence="12">Binds 1 Fe cation per subunit.</text>
</comment>
<dbReference type="PANTHER" id="PTHR12918:SF1">
    <property type="entry name" value="CYSTEINE DIOXYGENASE TYPE 1"/>
    <property type="match status" value="1"/>
</dbReference>
<proteinExistence type="inferred from homology"/>
<evidence type="ECO:0000256" key="11">
    <source>
        <dbReference type="PIRSR" id="PIRSR610300-51"/>
    </source>
</evidence>
<dbReference type="GO" id="GO:0017172">
    <property type="term" value="F:cysteine dioxygenase activity"/>
    <property type="evidence" value="ECO:0007669"/>
    <property type="project" value="UniProtKB-UniRule"/>
</dbReference>
<feature type="binding site" evidence="11">
    <location>
        <position position="98"/>
    </location>
    <ligand>
        <name>Fe cation</name>
        <dbReference type="ChEBI" id="CHEBI:24875"/>
        <note>catalytic</note>
    </ligand>
</feature>
<feature type="binding site" evidence="11">
    <location>
        <position position="100"/>
    </location>
    <ligand>
        <name>Fe cation</name>
        <dbReference type="ChEBI" id="CHEBI:24875"/>
        <note>catalytic</note>
    </ligand>
</feature>
<dbReference type="EC" id="1.13.11.20" evidence="3 12"/>
<dbReference type="Gene3D" id="2.60.120.10">
    <property type="entry name" value="Jelly Rolls"/>
    <property type="match status" value="1"/>
</dbReference>
<evidence type="ECO:0000256" key="12">
    <source>
        <dbReference type="RuleBase" id="RU366010"/>
    </source>
</evidence>
<reference evidence="13 14" key="1">
    <citation type="submission" date="2019-07" db="EMBL/GenBank/DDBJ databases">
        <title>Finished genome of Venturia effusa.</title>
        <authorList>
            <person name="Young C.A."/>
            <person name="Cox M.P."/>
            <person name="Ganley A.R.D."/>
            <person name="David W.J."/>
        </authorList>
    </citation>
    <scope>NUCLEOTIDE SEQUENCE [LARGE SCALE GENOMIC DNA]</scope>
    <source>
        <strain evidence="14">albino</strain>
    </source>
</reference>
<keyword evidence="5 10" id="KW-0883">Thioether bond</keyword>
<dbReference type="CDD" id="cd10548">
    <property type="entry name" value="cupin_CDO"/>
    <property type="match status" value="1"/>
</dbReference>
<gene>
    <name evidence="13" type="ORF">FKW77_009609</name>
</gene>
<evidence type="ECO:0000256" key="2">
    <source>
        <dbReference type="ARBA" id="ARBA00006622"/>
    </source>
</evidence>
<comment type="catalytic activity">
    <reaction evidence="1 12">
        <text>L-cysteine + O2 = 3-sulfino-L-alanine + H(+)</text>
        <dbReference type="Rhea" id="RHEA:20441"/>
        <dbReference type="ChEBI" id="CHEBI:15378"/>
        <dbReference type="ChEBI" id="CHEBI:15379"/>
        <dbReference type="ChEBI" id="CHEBI:35235"/>
        <dbReference type="ChEBI" id="CHEBI:61085"/>
        <dbReference type="EC" id="1.13.11.20"/>
    </reaction>
</comment>
<dbReference type="GO" id="GO:0008198">
    <property type="term" value="F:ferrous iron binding"/>
    <property type="evidence" value="ECO:0007669"/>
    <property type="project" value="TreeGrafter"/>
</dbReference>
<feature type="cross-link" description="3'-(S-cysteinyl)-tyrosine (Cys-Tyr)" evidence="10">
    <location>
        <begin position="105"/>
        <end position="175"/>
    </location>
</feature>
<dbReference type="OrthoDB" id="543511at2759"/>
<dbReference type="SUPFAM" id="SSF51182">
    <property type="entry name" value="RmlC-like cupins"/>
    <property type="match status" value="1"/>
</dbReference>
<dbReference type="GO" id="GO:0019448">
    <property type="term" value="P:L-cysteine catabolic process"/>
    <property type="evidence" value="ECO:0007669"/>
    <property type="project" value="TreeGrafter"/>
</dbReference>
<organism evidence="13 14">
    <name type="scientific">Venturia effusa</name>
    <dbReference type="NCBI Taxonomy" id="50376"/>
    <lineage>
        <taxon>Eukaryota</taxon>
        <taxon>Fungi</taxon>
        <taxon>Dikarya</taxon>
        <taxon>Ascomycota</taxon>
        <taxon>Pezizomycotina</taxon>
        <taxon>Dothideomycetes</taxon>
        <taxon>Pleosporomycetidae</taxon>
        <taxon>Venturiales</taxon>
        <taxon>Venturiaceae</taxon>
        <taxon>Venturia</taxon>
    </lineage>
</organism>
<keyword evidence="6 12" id="KW-0223">Dioxygenase</keyword>
<dbReference type="InterPro" id="IPR011051">
    <property type="entry name" value="RmlC_Cupin_sf"/>
</dbReference>
<accession>A0A517LEM7</accession>
<keyword evidence="14" id="KW-1185">Reference proteome</keyword>
<dbReference type="AlphaFoldDB" id="A0A517LEM7"/>
<comment type="similarity">
    <text evidence="2 12">Belongs to the cysteine dioxygenase family.</text>
</comment>
<evidence type="ECO:0000313" key="14">
    <source>
        <dbReference type="Proteomes" id="UP000316270"/>
    </source>
</evidence>
<dbReference type="InterPro" id="IPR014710">
    <property type="entry name" value="RmlC-like_jellyroll"/>
</dbReference>
<evidence type="ECO:0000313" key="13">
    <source>
        <dbReference type="EMBL" id="QDS74091.1"/>
    </source>
</evidence>
<dbReference type="Proteomes" id="UP000316270">
    <property type="component" value="Chromosome 10"/>
</dbReference>
<protein>
    <recommendedName>
        <fullName evidence="9 12">Cysteine dioxygenase</fullName>
        <ecNumber evidence="3 12">1.13.11.20</ecNumber>
    </recommendedName>
</protein>
<dbReference type="STRING" id="50376.A0A517LEM7"/>
<dbReference type="FunFam" id="2.60.120.10:FF:000189">
    <property type="entry name" value="Cysteine dioxygenase"/>
    <property type="match status" value="1"/>
</dbReference>
<evidence type="ECO:0000256" key="10">
    <source>
        <dbReference type="PIRSR" id="PIRSR610300-50"/>
    </source>
</evidence>
<evidence type="ECO:0000256" key="8">
    <source>
        <dbReference type="ARBA" id="ARBA00023004"/>
    </source>
</evidence>
<sequence length="217" mass="24030">MAIPEPADIAPVASDLFHGLVKDIKDILGPSSGINSEDVDAKELRTVMEDYLSNEKEWAKYALRDGSRPYTRNLVDKGNGKSNLLILVWSPGKASPVHDHHGAHCLMKVLKGSLKETLYSWPDQSLAKQGISAPLTVMKETIYNANEVAYISDTVGLHRISNPNPKEFAVSLHLYTPPYGSCFRFCEKTGKATVVPQNHYYSDHSGEYVEELSGQKL</sequence>
<dbReference type="EMBL" id="CP042194">
    <property type="protein sequence ID" value="QDS74091.1"/>
    <property type="molecule type" value="Genomic_DNA"/>
</dbReference>
<evidence type="ECO:0000256" key="5">
    <source>
        <dbReference type="ARBA" id="ARBA00022784"/>
    </source>
</evidence>
<evidence type="ECO:0000256" key="9">
    <source>
        <dbReference type="ARBA" id="ARBA00070673"/>
    </source>
</evidence>
<evidence type="ECO:0000256" key="4">
    <source>
        <dbReference type="ARBA" id="ARBA00022723"/>
    </source>
</evidence>
<keyword evidence="4 11" id="KW-0479">Metal-binding</keyword>
<keyword evidence="7 12" id="KW-0560">Oxidoreductase</keyword>
<evidence type="ECO:0000256" key="1">
    <source>
        <dbReference type="ARBA" id="ARBA00000629"/>
    </source>
</evidence>
<evidence type="ECO:0000256" key="7">
    <source>
        <dbReference type="ARBA" id="ARBA00023002"/>
    </source>
</evidence>
<dbReference type="InterPro" id="IPR010300">
    <property type="entry name" value="CDO_1"/>
</dbReference>
<feature type="binding site" evidence="11">
    <location>
        <position position="158"/>
    </location>
    <ligand>
        <name>Fe cation</name>
        <dbReference type="ChEBI" id="CHEBI:24875"/>
        <note>catalytic</note>
    </ligand>
</feature>
<dbReference type="PANTHER" id="PTHR12918">
    <property type="entry name" value="CYSTEINE DIOXYGENASE"/>
    <property type="match status" value="1"/>
</dbReference>
<evidence type="ECO:0000256" key="3">
    <source>
        <dbReference type="ARBA" id="ARBA00013133"/>
    </source>
</evidence>
<evidence type="ECO:0000256" key="6">
    <source>
        <dbReference type="ARBA" id="ARBA00022964"/>
    </source>
</evidence>